<keyword evidence="2" id="KW-1185">Reference proteome</keyword>
<evidence type="ECO:0000313" key="1">
    <source>
        <dbReference type="EMBL" id="GAA4423535.1"/>
    </source>
</evidence>
<name>A0ABP8L843_9BACT</name>
<sequence>MTTARLAAPSSSGSDEFGIPECYRFESASDPADETLVYGVQASNGLKDLLVNGYGIYSARPSSEIEQKRHFYLEI</sequence>
<accession>A0ABP8L843</accession>
<comment type="caution">
    <text evidence="1">The sequence shown here is derived from an EMBL/GenBank/DDBJ whole genome shotgun (WGS) entry which is preliminary data.</text>
</comment>
<proteinExistence type="predicted"/>
<evidence type="ECO:0000313" key="2">
    <source>
        <dbReference type="Proteomes" id="UP001500552"/>
    </source>
</evidence>
<reference evidence="2" key="1">
    <citation type="journal article" date="2019" name="Int. J. Syst. Evol. Microbiol.">
        <title>The Global Catalogue of Microorganisms (GCM) 10K type strain sequencing project: providing services to taxonomists for standard genome sequencing and annotation.</title>
        <authorList>
            <consortium name="The Broad Institute Genomics Platform"/>
            <consortium name="The Broad Institute Genome Sequencing Center for Infectious Disease"/>
            <person name="Wu L."/>
            <person name="Ma J."/>
        </authorList>
    </citation>
    <scope>NUCLEOTIDE SEQUENCE [LARGE SCALE GENOMIC DNA]</scope>
    <source>
        <strain evidence="2">JCM 17926</strain>
    </source>
</reference>
<dbReference type="RefSeq" id="WP_345156315.1">
    <property type="nucleotide sequence ID" value="NZ_BAABHC010000001.1"/>
</dbReference>
<protein>
    <submittedName>
        <fullName evidence="1">Uncharacterized protein</fullName>
    </submittedName>
</protein>
<gene>
    <name evidence="1" type="ORF">GCM10023188_02470</name>
</gene>
<dbReference type="EMBL" id="BAABHC010000001">
    <property type="protein sequence ID" value="GAA4423535.1"/>
    <property type="molecule type" value="Genomic_DNA"/>
</dbReference>
<organism evidence="1 2">
    <name type="scientific">Pontibacter saemangeumensis</name>
    <dbReference type="NCBI Taxonomy" id="1084525"/>
    <lineage>
        <taxon>Bacteria</taxon>
        <taxon>Pseudomonadati</taxon>
        <taxon>Bacteroidota</taxon>
        <taxon>Cytophagia</taxon>
        <taxon>Cytophagales</taxon>
        <taxon>Hymenobacteraceae</taxon>
        <taxon>Pontibacter</taxon>
    </lineage>
</organism>
<dbReference type="Proteomes" id="UP001500552">
    <property type="component" value="Unassembled WGS sequence"/>
</dbReference>